<feature type="transmembrane region" description="Helical" evidence="1">
    <location>
        <begin position="243"/>
        <end position="260"/>
    </location>
</feature>
<dbReference type="OrthoDB" id="9974908at2"/>
<keyword evidence="1" id="KW-0472">Membrane</keyword>
<organism evidence="2 3">
    <name type="scientific">Thermaurantimonas aggregans</name>
    <dbReference type="NCBI Taxonomy" id="2173829"/>
    <lineage>
        <taxon>Bacteria</taxon>
        <taxon>Pseudomonadati</taxon>
        <taxon>Bacteroidota</taxon>
        <taxon>Flavobacteriia</taxon>
        <taxon>Flavobacteriales</taxon>
        <taxon>Schleiferiaceae</taxon>
        <taxon>Thermaurantimonas</taxon>
    </lineage>
</organism>
<evidence type="ECO:0000313" key="3">
    <source>
        <dbReference type="Proteomes" id="UP000286715"/>
    </source>
</evidence>
<feature type="transmembrane region" description="Helical" evidence="1">
    <location>
        <begin position="172"/>
        <end position="189"/>
    </location>
</feature>
<accession>A0A401XN22</accession>
<dbReference type="EMBL" id="BHZE01000023">
    <property type="protein sequence ID" value="GCD78411.1"/>
    <property type="molecule type" value="Genomic_DNA"/>
</dbReference>
<dbReference type="RefSeq" id="WP_124398469.1">
    <property type="nucleotide sequence ID" value="NZ_BHZE01000023.1"/>
</dbReference>
<keyword evidence="3" id="KW-1185">Reference proteome</keyword>
<sequence>MNLINILIILLAGVGTFAAGASVYRSGLPLSLILLALLPWFLPLGLAVFTIACVHFVDFLIKFSVMRYRANVRGVIQFGLFSMVGAWLSANFLTDLQGYSPVVINSHISLSPFLLFIVGVILFSVLFEWLGNRGFKLPFQLPDILSGIFCGLASGASGVFESFKKVIYKPRGLNFVQLSATTIVSSLFTDMVRLPVYLALVYGGSYSPLYNALALSSGLGAVISVLGGLRYLKEAQFESFRKWSLILIALSAFGLIIQNFV</sequence>
<reference evidence="2 3" key="1">
    <citation type="submission" date="2018-11" db="EMBL/GenBank/DDBJ databases">
        <title>Schleiferia aggregans sp. nov., a moderately thermophilic heterotrophic bacterium isolated from microbial mats at a terrestrial hot spring.</title>
        <authorList>
            <person name="Iino T."/>
            <person name="Ohkuma M."/>
            <person name="Haruta S."/>
        </authorList>
    </citation>
    <scope>NUCLEOTIDE SEQUENCE [LARGE SCALE GENOMIC DNA]</scope>
    <source>
        <strain evidence="2 3">LA</strain>
    </source>
</reference>
<feature type="transmembrane region" description="Helical" evidence="1">
    <location>
        <begin position="37"/>
        <end position="60"/>
    </location>
</feature>
<feature type="transmembrane region" description="Helical" evidence="1">
    <location>
        <begin position="110"/>
        <end position="130"/>
    </location>
</feature>
<dbReference type="Proteomes" id="UP000286715">
    <property type="component" value="Unassembled WGS sequence"/>
</dbReference>
<gene>
    <name evidence="2" type="ORF">JCM31826_18930</name>
</gene>
<name>A0A401XN22_9FLAO</name>
<keyword evidence="1" id="KW-0812">Transmembrane</keyword>
<comment type="caution">
    <text evidence="2">The sequence shown here is derived from an EMBL/GenBank/DDBJ whole genome shotgun (WGS) entry which is preliminary data.</text>
</comment>
<protein>
    <submittedName>
        <fullName evidence="2">Uncharacterized protein</fullName>
    </submittedName>
</protein>
<feature type="transmembrane region" description="Helical" evidence="1">
    <location>
        <begin position="209"/>
        <end position="231"/>
    </location>
</feature>
<dbReference type="AlphaFoldDB" id="A0A401XN22"/>
<feature type="transmembrane region" description="Helical" evidence="1">
    <location>
        <begin position="72"/>
        <end position="90"/>
    </location>
</feature>
<evidence type="ECO:0000256" key="1">
    <source>
        <dbReference type="SAM" id="Phobius"/>
    </source>
</evidence>
<proteinExistence type="predicted"/>
<keyword evidence="1" id="KW-1133">Transmembrane helix</keyword>
<evidence type="ECO:0000313" key="2">
    <source>
        <dbReference type="EMBL" id="GCD78411.1"/>
    </source>
</evidence>